<feature type="transmembrane region" description="Helical" evidence="10">
    <location>
        <begin position="41"/>
        <end position="63"/>
    </location>
</feature>
<evidence type="ECO:0000256" key="7">
    <source>
        <dbReference type="ARBA" id="ARBA00022779"/>
    </source>
</evidence>
<comment type="subcellular location">
    <subcellularLocation>
        <location evidence="2">Cell membrane</location>
        <topology evidence="2">Single-pass membrane protein</topology>
    </subcellularLocation>
</comment>
<evidence type="ECO:0000256" key="2">
    <source>
        <dbReference type="ARBA" id="ARBA00004162"/>
    </source>
</evidence>
<feature type="region of interest" description="Disordered" evidence="11">
    <location>
        <begin position="1"/>
        <end position="33"/>
    </location>
</feature>
<keyword evidence="8 10" id="KW-1133">Transmembrane helix</keyword>
<keyword evidence="12" id="KW-0282">Flagellum</keyword>
<comment type="similarity">
    <text evidence="3 10">Belongs to the FliL family.</text>
</comment>
<keyword evidence="5 10" id="KW-0145">Chemotaxis</keyword>
<protein>
    <recommendedName>
        <fullName evidence="10">Flagellar protein FliL</fullName>
    </recommendedName>
</protein>
<keyword evidence="9 10" id="KW-0472">Membrane</keyword>
<proteinExistence type="inferred from homology"/>
<keyword evidence="12" id="KW-0966">Cell projection</keyword>
<evidence type="ECO:0000256" key="9">
    <source>
        <dbReference type="ARBA" id="ARBA00023136"/>
    </source>
</evidence>
<evidence type="ECO:0000256" key="6">
    <source>
        <dbReference type="ARBA" id="ARBA00022692"/>
    </source>
</evidence>
<evidence type="ECO:0000256" key="10">
    <source>
        <dbReference type="RuleBase" id="RU364125"/>
    </source>
</evidence>
<evidence type="ECO:0000256" key="4">
    <source>
        <dbReference type="ARBA" id="ARBA00022475"/>
    </source>
</evidence>
<comment type="function">
    <text evidence="1 10">Controls the rotational direction of flagella during chemotaxis.</text>
</comment>
<evidence type="ECO:0000313" key="13">
    <source>
        <dbReference type="Proteomes" id="UP001316189"/>
    </source>
</evidence>
<dbReference type="InterPro" id="IPR005503">
    <property type="entry name" value="FliL"/>
</dbReference>
<sequence length="171" mass="17715">MPIEQRVISSSKIGAKNAQPAAGLKPAEEPPAKGKGKRVKLLVLGAVLLVVLGAAAAYLGGVFDRGAAAEPSAPPPPTPGEVLAVEPVSLNLAGGHYLRIGLGLQLTTDVHEAPDPSKAVDVAIALFSGRSMEEVSDPATRDALKAQLAEQLVEVYEGEVMDVYLTNFVTQ</sequence>
<evidence type="ECO:0000256" key="11">
    <source>
        <dbReference type="SAM" id="MobiDB-lite"/>
    </source>
</evidence>
<keyword evidence="13" id="KW-1185">Reference proteome</keyword>
<organism evidence="12 13">
    <name type="scientific">Cellulomonas chengniuliangii</name>
    <dbReference type="NCBI Taxonomy" id="2968084"/>
    <lineage>
        <taxon>Bacteria</taxon>
        <taxon>Bacillati</taxon>
        <taxon>Actinomycetota</taxon>
        <taxon>Actinomycetes</taxon>
        <taxon>Micrococcales</taxon>
        <taxon>Cellulomonadaceae</taxon>
        <taxon>Cellulomonas</taxon>
    </lineage>
</organism>
<dbReference type="RefSeq" id="WP_227567932.1">
    <property type="nucleotide sequence ID" value="NZ_CP101988.1"/>
</dbReference>
<dbReference type="Pfam" id="PF03748">
    <property type="entry name" value="FliL"/>
    <property type="match status" value="1"/>
</dbReference>
<keyword evidence="4 10" id="KW-1003">Cell membrane</keyword>
<dbReference type="Proteomes" id="UP001316189">
    <property type="component" value="Chromosome"/>
</dbReference>
<gene>
    <name evidence="12" type="ORF">NP064_03315</name>
</gene>
<evidence type="ECO:0000313" key="12">
    <source>
        <dbReference type="EMBL" id="UUI75948.1"/>
    </source>
</evidence>
<keyword evidence="12" id="KW-0969">Cilium</keyword>
<reference evidence="12 13" key="1">
    <citation type="submission" date="2022-07" db="EMBL/GenBank/DDBJ databases">
        <title>Novel species in genus cellulomonas.</title>
        <authorList>
            <person name="Ye L."/>
        </authorList>
    </citation>
    <scope>NUCLEOTIDE SEQUENCE [LARGE SCALE GENOMIC DNA]</scope>
    <source>
        <strain evidence="13">zg-Y338</strain>
    </source>
</reference>
<name>A0ABY5L215_9CELL</name>
<accession>A0ABY5L215</accession>
<evidence type="ECO:0000256" key="3">
    <source>
        <dbReference type="ARBA" id="ARBA00008281"/>
    </source>
</evidence>
<evidence type="ECO:0000256" key="8">
    <source>
        <dbReference type="ARBA" id="ARBA00022989"/>
    </source>
</evidence>
<evidence type="ECO:0000256" key="1">
    <source>
        <dbReference type="ARBA" id="ARBA00002254"/>
    </source>
</evidence>
<evidence type="ECO:0000256" key="5">
    <source>
        <dbReference type="ARBA" id="ARBA00022500"/>
    </source>
</evidence>
<keyword evidence="7 10" id="KW-0283">Flagellar rotation</keyword>
<keyword evidence="6 10" id="KW-0812">Transmembrane</keyword>
<dbReference type="EMBL" id="CP101988">
    <property type="protein sequence ID" value="UUI75948.1"/>
    <property type="molecule type" value="Genomic_DNA"/>
</dbReference>